<gene>
    <name evidence="2" type="ORF">Rcae01_00016</name>
</gene>
<organism evidence="2 3">
    <name type="scientific">Novipirellula caenicola</name>
    <dbReference type="NCBI Taxonomy" id="1536901"/>
    <lineage>
        <taxon>Bacteria</taxon>
        <taxon>Pseudomonadati</taxon>
        <taxon>Planctomycetota</taxon>
        <taxon>Planctomycetia</taxon>
        <taxon>Pirellulales</taxon>
        <taxon>Pirellulaceae</taxon>
        <taxon>Novipirellula</taxon>
    </lineage>
</organism>
<evidence type="ECO:0000313" key="3">
    <source>
        <dbReference type="Proteomes" id="UP001416858"/>
    </source>
</evidence>
<dbReference type="Proteomes" id="UP001416858">
    <property type="component" value="Unassembled WGS sequence"/>
</dbReference>
<accession>A0ABP9VLL8</accession>
<name>A0ABP9VLL8_9BACT</name>
<protein>
    <submittedName>
        <fullName evidence="2">Uncharacterized protein</fullName>
    </submittedName>
</protein>
<dbReference type="EMBL" id="BAABRO010000001">
    <property type="protein sequence ID" value="GAA5504577.1"/>
    <property type="molecule type" value="Genomic_DNA"/>
</dbReference>
<proteinExistence type="predicted"/>
<sequence length="68" mass="7456">MVTWQRPKISVHENTSPPIGCTASVLAIGLCGGRIASRTWINEPQDSDRSGLEQQMTPMNPKRSDFAS</sequence>
<comment type="caution">
    <text evidence="2">The sequence shown here is derived from an EMBL/GenBank/DDBJ whole genome shotgun (WGS) entry which is preliminary data.</text>
</comment>
<feature type="region of interest" description="Disordered" evidence="1">
    <location>
        <begin position="41"/>
        <end position="68"/>
    </location>
</feature>
<keyword evidence="3" id="KW-1185">Reference proteome</keyword>
<evidence type="ECO:0000256" key="1">
    <source>
        <dbReference type="SAM" id="MobiDB-lite"/>
    </source>
</evidence>
<evidence type="ECO:0000313" key="2">
    <source>
        <dbReference type="EMBL" id="GAA5504577.1"/>
    </source>
</evidence>
<reference evidence="2 3" key="1">
    <citation type="submission" date="2024-02" db="EMBL/GenBank/DDBJ databases">
        <title>Rhodopirellula caenicola NBRC 110016.</title>
        <authorList>
            <person name="Ichikawa N."/>
            <person name="Katano-Makiyama Y."/>
            <person name="Hidaka K."/>
        </authorList>
    </citation>
    <scope>NUCLEOTIDE SEQUENCE [LARGE SCALE GENOMIC DNA]</scope>
    <source>
        <strain evidence="2 3">NBRC 110016</strain>
    </source>
</reference>